<organism evidence="5 6">
    <name type="scientific">Alicyclobacillus cellulosilyticus</name>
    <dbReference type="NCBI Taxonomy" id="1003997"/>
    <lineage>
        <taxon>Bacteria</taxon>
        <taxon>Bacillati</taxon>
        <taxon>Bacillota</taxon>
        <taxon>Bacilli</taxon>
        <taxon>Bacillales</taxon>
        <taxon>Alicyclobacillaceae</taxon>
        <taxon>Alicyclobacillus</taxon>
    </lineage>
</organism>
<keyword evidence="6" id="KW-1185">Reference proteome</keyword>
<evidence type="ECO:0000256" key="2">
    <source>
        <dbReference type="ARBA" id="ARBA00022801"/>
    </source>
</evidence>
<reference evidence="5" key="1">
    <citation type="journal article" date="2014" name="Int. J. Syst. Evol. Microbiol.">
        <title>Complete genome sequence of Corynebacterium casei LMG S-19264T (=DSM 44701T), isolated from a smear-ripened cheese.</title>
        <authorList>
            <consortium name="US DOE Joint Genome Institute (JGI-PGF)"/>
            <person name="Walter F."/>
            <person name="Albersmeier A."/>
            <person name="Kalinowski J."/>
            <person name="Ruckert C."/>
        </authorList>
    </citation>
    <scope>NUCLEOTIDE SEQUENCE</scope>
    <source>
        <strain evidence="5">JCM 18487</strain>
    </source>
</reference>
<comment type="caution">
    <text evidence="5">The sequence shown here is derived from an EMBL/GenBank/DDBJ whole genome shotgun (WGS) entry which is preliminary data.</text>
</comment>
<dbReference type="Pfam" id="PF00933">
    <property type="entry name" value="Glyco_hydro_3"/>
    <property type="match status" value="1"/>
</dbReference>
<evidence type="ECO:0000313" key="6">
    <source>
        <dbReference type="Proteomes" id="UP000637695"/>
    </source>
</evidence>
<reference evidence="5" key="2">
    <citation type="submission" date="2020-09" db="EMBL/GenBank/DDBJ databases">
        <authorList>
            <person name="Sun Q."/>
            <person name="Ohkuma M."/>
        </authorList>
    </citation>
    <scope>NUCLEOTIDE SEQUENCE</scope>
    <source>
        <strain evidence="5">JCM 18487</strain>
    </source>
</reference>
<evidence type="ECO:0000259" key="4">
    <source>
        <dbReference type="SMART" id="SM01217"/>
    </source>
</evidence>
<protein>
    <submittedName>
        <fullName evidence="5">Beta-glucosidase</fullName>
    </submittedName>
</protein>
<dbReference type="AlphaFoldDB" id="A0A917KE29"/>
<dbReference type="Proteomes" id="UP000637695">
    <property type="component" value="Unassembled WGS sequence"/>
</dbReference>
<dbReference type="InterPro" id="IPR051915">
    <property type="entry name" value="Cellulose_Degrad_GH3"/>
</dbReference>
<dbReference type="SMART" id="SM01217">
    <property type="entry name" value="Fn3_like"/>
    <property type="match status" value="1"/>
</dbReference>
<dbReference type="Gene3D" id="3.20.20.300">
    <property type="entry name" value="Glycoside hydrolase, family 3, N-terminal domain"/>
    <property type="match status" value="1"/>
</dbReference>
<accession>A0A917KE29</accession>
<name>A0A917KE29_9BACL</name>
<evidence type="ECO:0000256" key="1">
    <source>
        <dbReference type="ARBA" id="ARBA00005336"/>
    </source>
</evidence>
<evidence type="ECO:0000313" key="5">
    <source>
        <dbReference type="EMBL" id="GGJ10741.1"/>
    </source>
</evidence>
<dbReference type="Gene3D" id="2.60.40.10">
    <property type="entry name" value="Immunoglobulins"/>
    <property type="match status" value="1"/>
</dbReference>
<comment type="similarity">
    <text evidence="1 3">Belongs to the glycosyl hydrolase 3 family.</text>
</comment>
<keyword evidence="3" id="KW-0326">Glycosidase</keyword>
<dbReference type="InterPro" id="IPR001764">
    <property type="entry name" value="Glyco_hydro_3_N"/>
</dbReference>
<sequence length="780" mass="84979">MHEEQHIAKQVDELIAQMTLDEKLAQLGSIWSYEVLEGQAFSPKKAEALLHHGIGQITRIGGATNLDARETARVANQIQEFLLTKTRLRIPAIVHEESCSGYMAKGATCFPQTIGIASSFDTELAMRIGEVIRDQMRAAGAQQALAPLLDVTRDPRWGRVEETFGEDPYLVSQMGIAYVRGLQGDDLCRGVAATGKHFVGYGASEGGMNWAPAHIPPRELREVYLHPFEAVVKEAKIASIMPGYHELDGIPCHSSRELLHDILRREWGFDGIVVSDYFAIANLFEYHRVASTREEAARYAVACGVDVELPSRDIYHDALRRALEQGLVSLEDVERLVRRVLTMKFRLGLFDNPFVDPDAALAVFDTPAQRALAREAAQKSIVLLKNDGDLLPLSKSLRRIAVLGPNADTIRNLVGDYAYPCHIETLLEMKDDANVFHTAMPDDIQAVDQFVPMTTILAAIREKVSPQTEVVYAKGCDILGDDDAGIPEAVAAAQGADVAIVIVGDKAGLTDDCTTGEARDRATLGLLGQQERLVREVVATGTPTVVVLVSGRPLAVTWIAEHVPAVLAAWLPGEEGAQAVADVLFGDYNPAGRLPITVPRTAGQVPVFYAHKPSGGRSHWKGAYVDTSNLPLYPFGHGLSYTRFAYRDLAVTPETVGATGQVEVSCVVENVGPRAGEEVVQLYVHDVAASVTRPVLELRGFCRVALAPGEAKRVTFTLDVRQLGFYDRNMRYIVEPGEVEVHIGASSADLRLTGRFTIRGDGPVACDKVFTTKVKAEPVA</sequence>
<proteinExistence type="inferred from homology"/>
<evidence type="ECO:0000256" key="3">
    <source>
        <dbReference type="RuleBase" id="RU361161"/>
    </source>
</evidence>
<dbReference type="InterPro" id="IPR026891">
    <property type="entry name" value="Fn3-like"/>
</dbReference>
<dbReference type="PANTHER" id="PTHR30620:SF123">
    <property type="entry name" value="BETA-XYLOSIDASE"/>
    <property type="match status" value="1"/>
</dbReference>
<dbReference type="InterPro" id="IPR036962">
    <property type="entry name" value="Glyco_hydro_3_N_sf"/>
</dbReference>
<dbReference type="Pfam" id="PF01915">
    <property type="entry name" value="Glyco_hydro_3_C"/>
    <property type="match status" value="1"/>
</dbReference>
<dbReference type="InterPro" id="IPR013783">
    <property type="entry name" value="Ig-like_fold"/>
</dbReference>
<dbReference type="EMBL" id="BMOY01000034">
    <property type="protein sequence ID" value="GGJ10741.1"/>
    <property type="molecule type" value="Genomic_DNA"/>
</dbReference>
<dbReference type="SUPFAM" id="SSF52279">
    <property type="entry name" value="Beta-D-glucan exohydrolase, C-terminal domain"/>
    <property type="match status" value="1"/>
</dbReference>
<dbReference type="RefSeq" id="WP_188882816.1">
    <property type="nucleotide sequence ID" value="NZ_BMOY01000034.1"/>
</dbReference>
<dbReference type="InterPro" id="IPR002772">
    <property type="entry name" value="Glyco_hydro_3_C"/>
</dbReference>
<dbReference type="GO" id="GO:0009251">
    <property type="term" value="P:glucan catabolic process"/>
    <property type="evidence" value="ECO:0007669"/>
    <property type="project" value="TreeGrafter"/>
</dbReference>
<dbReference type="FunFam" id="2.60.40.10:FF:000495">
    <property type="entry name" value="Periplasmic beta-glucosidase"/>
    <property type="match status" value="1"/>
</dbReference>
<keyword evidence="2 3" id="KW-0378">Hydrolase</keyword>
<gene>
    <name evidence="5" type="ORF">GCM10010885_19970</name>
</gene>
<feature type="domain" description="Fibronectin type III-like" evidence="4">
    <location>
        <begin position="678"/>
        <end position="747"/>
    </location>
</feature>
<dbReference type="PROSITE" id="PS00775">
    <property type="entry name" value="GLYCOSYL_HYDROL_F3"/>
    <property type="match status" value="1"/>
</dbReference>
<dbReference type="InterPro" id="IPR019800">
    <property type="entry name" value="Glyco_hydro_3_AS"/>
</dbReference>
<dbReference type="Gene3D" id="3.40.50.1700">
    <property type="entry name" value="Glycoside hydrolase family 3 C-terminal domain"/>
    <property type="match status" value="1"/>
</dbReference>
<dbReference type="SUPFAM" id="SSF51445">
    <property type="entry name" value="(Trans)glycosidases"/>
    <property type="match status" value="1"/>
</dbReference>
<dbReference type="GO" id="GO:0008422">
    <property type="term" value="F:beta-glucosidase activity"/>
    <property type="evidence" value="ECO:0007669"/>
    <property type="project" value="TreeGrafter"/>
</dbReference>
<dbReference type="PRINTS" id="PR00133">
    <property type="entry name" value="GLHYDRLASE3"/>
</dbReference>
<dbReference type="InterPro" id="IPR017853">
    <property type="entry name" value="GH"/>
</dbReference>
<dbReference type="PANTHER" id="PTHR30620">
    <property type="entry name" value="PERIPLASMIC BETA-GLUCOSIDASE-RELATED"/>
    <property type="match status" value="1"/>
</dbReference>
<dbReference type="InterPro" id="IPR036881">
    <property type="entry name" value="Glyco_hydro_3_C_sf"/>
</dbReference>
<dbReference type="Pfam" id="PF14310">
    <property type="entry name" value="Fn3-like"/>
    <property type="match status" value="1"/>
</dbReference>